<dbReference type="SUPFAM" id="SSF47459">
    <property type="entry name" value="HLH, helix-loop-helix DNA-binding domain"/>
    <property type="match status" value="1"/>
</dbReference>
<feature type="region of interest" description="Disordered" evidence="8">
    <location>
        <begin position="443"/>
        <end position="482"/>
    </location>
</feature>
<dbReference type="Pfam" id="PF00010">
    <property type="entry name" value="HLH"/>
    <property type="match status" value="1"/>
</dbReference>
<keyword evidence="4" id="KW-0238">DNA-binding</keyword>
<keyword evidence="7" id="KW-0175">Coiled coil</keyword>
<evidence type="ECO:0000256" key="6">
    <source>
        <dbReference type="ARBA" id="ARBA00023242"/>
    </source>
</evidence>
<dbReference type="AlphaFoldDB" id="A0A4U1FFE5"/>
<evidence type="ECO:0000256" key="7">
    <source>
        <dbReference type="SAM" id="Coils"/>
    </source>
</evidence>
<evidence type="ECO:0000256" key="1">
    <source>
        <dbReference type="ARBA" id="ARBA00004123"/>
    </source>
</evidence>
<evidence type="ECO:0000259" key="9">
    <source>
        <dbReference type="PROSITE" id="PS50888"/>
    </source>
</evidence>
<name>A0A4U1FFE5_MONMO</name>
<dbReference type="GO" id="GO:0000978">
    <property type="term" value="F:RNA polymerase II cis-regulatory region sequence-specific DNA binding"/>
    <property type="evidence" value="ECO:0007669"/>
    <property type="project" value="TreeGrafter"/>
</dbReference>
<feature type="compositionally biased region" description="Pro residues" evidence="8">
    <location>
        <begin position="511"/>
        <end position="520"/>
    </location>
</feature>
<accession>A0A4U1FFE5</accession>
<feature type="region of interest" description="Disordered" evidence="8">
    <location>
        <begin position="511"/>
        <end position="592"/>
    </location>
</feature>
<dbReference type="Proteomes" id="UP000308365">
    <property type="component" value="Unassembled WGS sequence"/>
</dbReference>
<feature type="region of interest" description="Disordered" evidence="8">
    <location>
        <begin position="243"/>
        <end position="264"/>
    </location>
</feature>
<evidence type="ECO:0000256" key="2">
    <source>
        <dbReference type="ARBA" id="ARBA00022553"/>
    </source>
</evidence>
<feature type="compositionally biased region" description="Gly residues" evidence="8">
    <location>
        <begin position="704"/>
        <end position="714"/>
    </location>
</feature>
<feature type="region of interest" description="Disordered" evidence="8">
    <location>
        <begin position="628"/>
        <end position="737"/>
    </location>
</feature>
<dbReference type="PROSITE" id="PS50888">
    <property type="entry name" value="BHLH"/>
    <property type="match status" value="1"/>
</dbReference>
<feature type="domain" description="BHLH" evidence="9">
    <location>
        <begin position="809"/>
        <end position="863"/>
    </location>
</feature>
<feature type="compositionally biased region" description="Pro residues" evidence="8">
    <location>
        <begin position="661"/>
        <end position="686"/>
    </location>
</feature>
<dbReference type="InterPro" id="IPR011598">
    <property type="entry name" value="bHLH_dom"/>
</dbReference>
<evidence type="ECO:0000256" key="3">
    <source>
        <dbReference type="ARBA" id="ARBA00023015"/>
    </source>
</evidence>
<dbReference type="GO" id="GO:0005634">
    <property type="term" value="C:nucleus"/>
    <property type="evidence" value="ECO:0007669"/>
    <property type="project" value="UniProtKB-SubCell"/>
</dbReference>
<dbReference type="GO" id="GO:0000981">
    <property type="term" value="F:DNA-binding transcription factor activity, RNA polymerase II-specific"/>
    <property type="evidence" value="ECO:0007669"/>
    <property type="project" value="TreeGrafter"/>
</dbReference>
<feature type="compositionally biased region" description="Polar residues" evidence="8">
    <location>
        <begin position="773"/>
        <end position="782"/>
    </location>
</feature>
<feature type="coiled-coil region" evidence="7">
    <location>
        <begin position="853"/>
        <end position="887"/>
    </location>
</feature>
<feature type="region of interest" description="Disordered" evidence="8">
    <location>
        <begin position="13"/>
        <end position="40"/>
    </location>
</feature>
<keyword evidence="2" id="KW-0597">Phosphoprotein</keyword>
<keyword evidence="5" id="KW-0804">Transcription</keyword>
<evidence type="ECO:0000256" key="4">
    <source>
        <dbReference type="ARBA" id="ARBA00023125"/>
    </source>
</evidence>
<keyword evidence="3" id="KW-0805">Transcription regulation</keyword>
<dbReference type="InterPro" id="IPR036638">
    <property type="entry name" value="HLH_DNA-bd_sf"/>
</dbReference>
<dbReference type="FunFam" id="4.10.280.10:FF:000028">
    <property type="entry name" value="MLX interacting protein like"/>
    <property type="match status" value="1"/>
</dbReference>
<feature type="compositionally biased region" description="Pro residues" evidence="8">
    <location>
        <begin position="529"/>
        <end position="539"/>
    </location>
</feature>
<dbReference type="GO" id="GO:0046983">
    <property type="term" value="F:protein dimerization activity"/>
    <property type="evidence" value="ECO:0007669"/>
    <property type="project" value="InterPro"/>
</dbReference>
<dbReference type="CDD" id="cd21771">
    <property type="entry name" value="NES2-NLS_ChREBP"/>
    <property type="match status" value="1"/>
</dbReference>
<feature type="region of interest" description="Disordered" evidence="8">
    <location>
        <begin position="752"/>
        <end position="808"/>
    </location>
</feature>
<comment type="caution">
    <text evidence="10">The sequence shown here is derived from an EMBL/GenBank/DDBJ whole genome shotgun (WGS) entry which is preliminary data.</text>
</comment>
<dbReference type="SMART" id="SM00353">
    <property type="entry name" value="HLH"/>
    <property type="match status" value="1"/>
</dbReference>
<evidence type="ECO:0000256" key="8">
    <source>
        <dbReference type="SAM" id="MobiDB-lite"/>
    </source>
</evidence>
<dbReference type="Gene3D" id="4.10.280.10">
    <property type="entry name" value="Helix-loop-helix DNA-binding domain"/>
    <property type="match status" value="1"/>
</dbReference>
<feature type="region of interest" description="Disordered" evidence="8">
    <location>
        <begin position="55"/>
        <end position="79"/>
    </location>
</feature>
<dbReference type="InterPro" id="IPR052207">
    <property type="entry name" value="Max-like/E-box_TFs"/>
</dbReference>
<evidence type="ECO:0000256" key="5">
    <source>
        <dbReference type="ARBA" id="ARBA00023163"/>
    </source>
</evidence>
<gene>
    <name evidence="10" type="ORF">EI555_017993</name>
</gene>
<comment type="subcellular location">
    <subcellularLocation>
        <location evidence="1">Nucleus</location>
    </subcellularLocation>
</comment>
<organism evidence="10 11">
    <name type="scientific">Monodon monoceros</name>
    <name type="common">Narwhal</name>
    <name type="synonym">Ceratodon monodon</name>
    <dbReference type="NCBI Taxonomy" id="40151"/>
    <lineage>
        <taxon>Eukaryota</taxon>
        <taxon>Metazoa</taxon>
        <taxon>Chordata</taxon>
        <taxon>Craniata</taxon>
        <taxon>Vertebrata</taxon>
        <taxon>Euteleostomi</taxon>
        <taxon>Mammalia</taxon>
        <taxon>Eutheria</taxon>
        <taxon>Laurasiatheria</taxon>
        <taxon>Artiodactyla</taxon>
        <taxon>Whippomorpha</taxon>
        <taxon>Cetacea</taxon>
        <taxon>Odontoceti</taxon>
        <taxon>Monodontidae</taxon>
        <taxon>Monodon</taxon>
    </lineage>
</organism>
<dbReference type="CDD" id="cd19689">
    <property type="entry name" value="bHLHzip_MLXIPL"/>
    <property type="match status" value="1"/>
</dbReference>
<dbReference type="PANTHER" id="PTHR15741:SF14">
    <property type="entry name" value="CARBOHYDRATE-RESPONSIVE ELEMENT-BINDING PROTEIN"/>
    <property type="match status" value="1"/>
</dbReference>
<dbReference type="EMBL" id="RWIC01000173">
    <property type="protein sequence ID" value="TKC48157.1"/>
    <property type="molecule type" value="Genomic_DNA"/>
</dbReference>
<keyword evidence="6" id="KW-0539">Nucleus</keyword>
<feature type="compositionally biased region" description="Low complexity" evidence="8">
    <location>
        <begin position="13"/>
        <end position="24"/>
    </location>
</feature>
<dbReference type="PANTHER" id="PTHR15741">
    <property type="entry name" value="BASIC HELIX-LOOP-HELIX ZIP TRANSCRIPTION FACTOR"/>
    <property type="match status" value="1"/>
</dbReference>
<evidence type="ECO:0000313" key="11">
    <source>
        <dbReference type="Proteomes" id="UP000308365"/>
    </source>
</evidence>
<protein>
    <recommendedName>
        <fullName evidence="9">BHLH domain-containing protein</fullName>
    </recommendedName>
</protein>
<sequence>MATAGALAGLVAGLQGPRVVPSPDSDSDTDSEDPSTRRSAGGLLRSQVIHSGHFMVSSPHSDSLTRRRDQEGPLGLADFGPRSIDPTLTRLFECMSLAYSGKLVSPKWKNFKGLQLLCRDKIRLNNAIWRAWYIQYVERRKSPVCGFVTPLQGPEADEHRKPEAVVLEGNYWKRRIEVVMREYHKWRIYYKKRVSGGPFPLRLLATASLARAPEGFPHNPNPDPSFRGEVRDPVDLGELVSREALAGSDGGAEGDPVSTFLRKSSREGDLLAPKQVEGGWQPPERWCEQLFTSVVPVLLAGPEEETSGRQLLDLDCFLSDISDTLFTMTQPGPTPLHLPPEDAYVGNADMIQPDLTPLQPSLDDFMEISDFFTNYRPPQTPTPSSFLEPPSFGPMADPVLSSGILGSEVPSACSGMTHLSGHNRLQALSSCPGPLDSSAFLSSDFLLPEDPKPKLPPTPTRPPLLQYPSPAKGLGLEPCAPPPFPPMAPLPAMLQEEPVFSPRFSFPPVPPAPGVSPPSAPTAFAPTPQLGPGPAPAPFPLDLLPSGYSEPPLGPHFTVPQGTRPRGKPPTQSPRGRRPSPPTLAPATAGGNNPCLAQLLTAAKPEQALEPALVSSALLRSPGSPVRWRALGGGGEPRGFTPTLCPSPPQQEIAPEFPCTFFPPTPAPTPPRPPPGPATLAPPRPLIVPKAERLSPPAPSGKEGLQGSGSSAGGREGKEEGGTTSGARMRGPGKWDPLPCVGLSVGLSVSDTGGERRLSGELNSLPGPGTLSMCISSPQRSLSRGHPDNKALPRPLRGSPRLLPPQTENRRITHISAEQKRRFNIKLGFDTLHGLVSTLSTQPNLKMSKATTLQKTAEYIAMLQQERAAKQEEAQQLRDQIEALNAAIKWVGGALQALGQGACCLAPRPDLPRAPSLCQQQLPATGVPITHQRFDQMRDMFDDYVRTRTLHNWKFWNCSLTWVQFSILIRPLFESFNGMVSTASLQSLRQTSLAWLDQYCSLPALRPTVLNSLRQLSTSTSILTDPDCIPEQATRAVTEGTLGKSV</sequence>
<evidence type="ECO:0000313" key="10">
    <source>
        <dbReference type="EMBL" id="TKC48157.1"/>
    </source>
</evidence>
<reference evidence="11" key="1">
    <citation type="journal article" date="2019" name="IScience">
        <title>Narwhal Genome Reveals Long-Term Low Genetic Diversity despite Current Large Abundance Size.</title>
        <authorList>
            <person name="Westbury M.V."/>
            <person name="Petersen B."/>
            <person name="Garde E."/>
            <person name="Heide-Jorgensen M.P."/>
            <person name="Lorenzen E.D."/>
        </authorList>
    </citation>
    <scope>NUCLEOTIDE SEQUENCE [LARGE SCALE GENOMIC DNA]</scope>
</reference>
<proteinExistence type="predicted"/>
<feature type="compositionally biased region" description="Low complexity" evidence="8">
    <location>
        <begin position="792"/>
        <end position="805"/>
    </location>
</feature>